<reference evidence="2" key="1">
    <citation type="submission" date="2022-11" db="EMBL/GenBank/DDBJ databases">
        <authorList>
            <person name="Petersen C."/>
        </authorList>
    </citation>
    <scope>NUCLEOTIDE SEQUENCE</scope>
    <source>
        <strain evidence="2">IBT 19713</strain>
    </source>
</reference>
<dbReference type="AlphaFoldDB" id="A0A9W9TXQ8"/>
<dbReference type="OrthoDB" id="4369496at2759"/>
<dbReference type="RefSeq" id="XP_058335077.1">
    <property type="nucleotide sequence ID" value="XM_058471936.1"/>
</dbReference>
<dbReference type="EMBL" id="JAPQKS010000002">
    <property type="protein sequence ID" value="KAJ5247656.1"/>
    <property type="molecule type" value="Genomic_DNA"/>
</dbReference>
<protein>
    <submittedName>
        <fullName evidence="2">Uncharacterized protein</fullName>
    </submittedName>
</protein>
<keyword evidence="3" id="KW-1185">Reference proteome</keyword>
<gene>
    <name evidence="2" type="ORF">N7468_002639</name>
</gene>
<name>A0A9W9TXQ8_9EURO</name>
<evidence type="ECO:0000256" key="1">
    <source>
        <dbReference type="SAM" id="MobiDB-lite"/>
    </source>
</evidence>
<organism evidence="2 3">
    <name type="scientific">Penicillium chermesinum</name>
    <dbReference type="NCBI Taxonomy" id="63820"/>
    <lineage>
        <taxon>Eukaryota</taxon>
        <taxon>Fungi</taxon>
        <taxon>Dikarya</taxon>
        <taxon>Ascomycota</taxon>
        <taxon>Pezizomycotina</taxon>
        <taxon>Eurotiomycetes</taxon>
        <taxon>Eurotiomycetidae</taxon>
        <taxon>Eurotiales</taxon>
        <taxon>Aspergillaceae</taxon>
        <taxon>Penicillium</taxon>
    </lineage>
</organism>
<sequence length="223" mass="24266">MAAFAKKGQATKENHGAKIALIEISNASATIFVIGHVLIHHQFVSEEPQNVGTRDSKKSSSSEKYDYGESAQERAELVPPNESTDAVLSTPVWTTESNSHPVSQPVPPFVSDEDELAVARLLASGSSTQESVPPALILPEIAVSARGKGLGRQAVTPWTAPETPANFLPENTPSTSNQSLDISQSTEVLELVRNYRYNVAPWVCIFLAYQNWKKYSQKLAGYI</sequence>
<feature type="region of interest" description="Disordered" evidence="1">
    <location>
        <begin position="47"/>
        <end position="87"/>
    </location>
</feature>
<accession>A0A9W9TXQ8</accession>
<reference evidence="2" key="2">
    <citation type="journal article" date="2023" name="IMA Fungus">
        <title>Comparative genomic study of the Penicillium genus elucidates a diverse pangenome and 15 lateral gene transfer events.</title>
        <authorList>
            <person name="Petersen C."/>
            <person name="Sorensen T."/>
            <person name="Nielsen M.R."/>
            <person name="Sondergaard T.E."/>
            <person name="Sorensen J.L."/>
            <person name="Fitzpatrick D.A."/>
            <person name="Frisvad J.C."/>
            <person name="Nielsen K.L."/>
        </authorList>
    </citation>
    <scope>NUCLEOTIDE SEQUENCE</scope>
    <source>
        <strain evidence="2">IBT 19713</strain>
    </source>
</reference>
<dbReference type="GeneID" id="83199239"/>
<dbReference type="Proteomes" id="UP001150941">
    <property type="component" value="Unassembled WGS sequence"/>
</dbReference>
<proteinExistence type="predicted"/>
<evidence type="ECO:0000313" key="2">
    <source>
        <dbReference type="EMBL" id="KAJ5247656.1"/>
    </source>
</evidence>
<evidence type="ECO:0000313" key="3">
    <source>
        <dbReference type="Proteomes" id="UP001150941"/>
    </source>
</evidence>
<comment type="caution">
    <text evidence="2">The sequence shown here is derived from an EMBL/GenBank/DDBJ whole genome shotgun (WGS) entry which is preliminary data.</text>
</comment>
<feature type="compositionally biased region" description="Basic and acidic residues" evidence="1">
    <location>
        <begin position="54"/>
        <end position="76"/>
    </location>
</feature>